<proteinExistence type="predicted"/>
<dbReference type="PANTHER" id="PTHR30157">
    <property type="entry name" value="FERRIC REDUCTASE, NADPH-DEPENDENT"/>
    <property type="match status" value="1"/>
</dbReference>
<feature type="domain" description="Siderophore-interacting FAD-binding" evidence="1">
    <location>
        <begin position="22"/>
        <end position="117"/>
    </location>
</feature>
<dbReference type="RefSeq" id="WP_198026063.1">
    <property type="nucleotide sequence ID" value="NZ_AXCZ01000162.1"/>
</dbReference>
<gene>
    <name evidence="2" type="ORF">N869_00340</name>
</gene>
<keyword evidence="3" id="KW-1185">Reference proteome</keyword>
<dbReference type="PANTHER" id="PTHR30157:SF0">
    <property type="entry name" value="NADPH-DEPENDENT FERRIC-CHELATE REDUCTASE"/>
    <property type="match status" value="1"/>
</dbReference>
<reference evidence="2 3" key="1">
    <citation type="submission" date="2013-08" db="EMBL/GenBank/DDBJ databases">
        <title>Genome sequencing of Cellulomonas bogoriensis 69B4.</title>
        <authorList>
            <person name="Chen F."/>
            <person name="Li Y."/>
            <person name="Wang G."/>
        </authorList>
    </citation>
    <scope>NUCLEOTIDE SEQUENCE [LARGE SCALE GENOMIC DNA]</scope>
    <source>
        <strain evidence="2 3">69B4</strain>
    </source>
</reference>
<dbReference type="Proteomes" id="UP000054314">
    <property type="component" value="Unassembled WGS sequence"/>
</dbReference>
<protein>
    <recommendedName>
        <fullName evidence="1">Siderophore-interacting FAD-binding domain-containing protein</fullName>
    </recommendedName>
</protein>
<dbReference type="InterPro" id="IPR013113">
    <property type="entry name" value="SIP_FAD-bd"/>
</dbReference>
<organism evidence="2 3">
    <name type="scientific">Cellulomonas bogoriensis 69B4 = DSM 16987</name>
    <dbReference type="NCBI Taxonomy" id="1386082"/>
    <lineage>
        <taxon>Bacteria</taxon>
        <taxon>Bacillati</taxon>
        <taxon>Actinomycetota</taxon>
        <taxon>Actinomycetes</taxon>
        <taxon>Micrococcales</taxon>
        <taxon>Cellulomonadaceae</taxon>
        <taxon>Cellulomonas</taxon>
    </lineage>
</organism>
<comment type="caution">
    <text evidence="2">The sequence shown here is derived from an EMBL/GenBank/DDBJ whole genome shotgun (WGS) entry which is preliminary data.</text>
</comment>
<evidence type="ECO:0000313" key="2">
    <source>
        <dbReference type="EMBL" id="KGM09971.1"/>
    </source>
</evidence>
<dbReference type="CDD" id="cd06193">
    <property type="entry name" value="siderophore_interacting"/>
    <property type="match status" value="1"/>
</dbReference>
<dbReference type="Pfam" id="PF08021">
    <property type="entry name" value="FAD_binding_9"/>
    <property type="match status" value="1"/>
</dbReference>
<dbReference type="EMBL" id="AXCZ01000162">
    <property type="protein sequence ID" value="KGM09971.1"/>
    <property type="molecule type" value="Genomic_DNA"/>
</dbReference>
<feature type="non-terminal residue" evidence="2">
    <location>
        <position position="147"/>
    </location>
</feature>
<dbReference type="Gene3D" id="2.40.30.10">
    <property type="entry name" value="Translation factors"/>
    <property type="match status" value="1"/>
</dbReference>
<dbReference type="AlphaFoldDB" id="A0A0A0BPU7"/>
<name>A0A0A0BPU7_9CELL</name>
<sequence length="147" mass="16012">MSTATTVAPTRVEPAYRGFEVRVARTRRLSPSFLRMTFTGPDLADFGTAGLDQRIKLVLPAACGAPVDVARFTDPDWFSAWRQLPDEQRNPLRTYTVRAVRPYEHEVDVDVVLHGVDPGAVTTRGCGLAQLIGCACAAPAGPAVRWC</sequence>
<evidence type="ECO:0000259" key="1">
    <source>
        <dbReference type="Pfam" id="PF08021"/>
    </source>
</evidence>
<dbReference type="InterPro" id="IPR039374">
    <property type="entry name" value="SIP_fam"/>
</dbReference>
<evidence type="ECO:0000313" key="3">
    <source>
        <dbReference type="Proteomes" id="UP000054314"/>
    </source>
</evidence>
<accession>A0A0A0BPU7</accession>